<organism evidence="1 2">
    <name type="scientific">Dendrobium thyrsiflorum</name>
    <name type="common">Pinecone-like raceme dendrobium</name>
    <name type="synonym">Orchid</name>
    <dbReference type="NCBI Taxonomy" id="117978"/>
    <lineage>
        <taxon>Eukaryota</taxon>
        <taxon>Viridiplantae</taxon>
        <taxon>Streptophyta</taxon>
        <taxon>Embryophyta</taxon>
        <taxon>Tracheophyta</taxon>
        <taxon>Spermatophyta</taxon>
        <taxon>Magnoliopsida</taxon>
        <taxon>Liliopsida</taxon>
        <taxon>Asparagales</taxon>
        <taxon>Orchidaceae</taxon>
        <taxon>Epidendroideae</taxon>
        <taxon>Malaxideae</taxon>
        <taxon>Dendrobiinae</taxon>
        <taxon>Dendrobium</taxon>
    </lineage>
</organism>
<dbReference type="EMBL" id="JANQDX010000020">
    <property type="protein sequence ID" value="KAL0903138.1"/>
    <property type="molecule type" value="Genomic_DNA"/>
</dbReference>
<dbReference type="AlphaFoldDB" id="A0ABD0TU34"/>
<dbReference type="Proteomes" id="UP001552299">
    <property type="component" value="Unassembled WGS sequence"/>
</dbReference>
<keyword evidence="2" id="KW-1185">Reference proteome</keyword>
<evidence type="ECO:0000313" key="1">
    <source>
        <dbReference type="EMBL" id="KAL0903138.1"/>
    </source>
</evidence>
<gene>
    <name evidence="1" type="ORF">M5K25_027492</name>
</gene>
<protein>
    <submittedName>
        <fullName evidence="1">Uncharacterized protein</fullName>
    </submittedName>
</protein>
<evidence type="ECO:0000313" key="2">
    <source>
        <dbReference type="Proteomes" id="UP001552299"/>
    </source>
</evidence>
<comment type="caution">
    <text evidence="1">The sequence shown here is derived from an EMBL/GenBank/DDBJ whole genome shotgun (WGS) entry which is preliminary data.</text>
</comment>
<reference evidence="1 2" key="1">
    <citation type="journal article" date="2024" name="Plant Biotechnol. J.">
        <title>Dendrobium thyrsiflorum genome and its molecular insights into genes involved in important horticultural traits.</title>
        <authorList>
            <person name="Chen B."/>
            <person name="Wang J.Y."/>
            <person name="Zheng P.J."/>
            <person name="Li K.L."/>
            <person name="Liang Y.M."/>
            <person name="Chen X.F."/>
            <person name="Zhang C."/>
            <person name="Zhao X."/>
            <person name="He X."/>
            <person name="Zhang G.Q."/>
            <person name="Liu Z.J."/>
            <person name="Xu Q."/>
        </authorList>
    </citation>
    <scope>NUCLEOTIDE SEQUENCE [LARGE SCALE GENOMIC DNA]</scope>
    <source>
        <strain evidence="1">GZMU011</strain>
    </source>
</reference>
<proteinExistence type="predicted"/>
<name>A0ABD0TU34_DENTH</name>
<sequence length="183" mass="20244">MVGEWMMDPIKIPWFLLPRPSWSLIYLVRGGSRPNLIEGSLLAAMGCFIQGYLVDLGGRFSAIGEHTGADHNHNLVVSFGDKPPGSKGPDYNHLHAVSFDGKTARCRLGRTEQGRDSSEVHSLESEQCVFRAVRLGKAGDEGGPSNYPSQRQIVEQVDGRIGGFDRERMREEEVLEGYGSRRA</sequence>
<accession>A0ABD0TU34</accession>